<dbReference type="PROSITE" id="PS50003">
    <property type="entry name" value="PH_DOMAIN"/>
    <property type="match status" value="1"/>
</dbReference>
<evidence type="ECO:0000256" key="4">
    <source>
        <dbReference type="ARBA" id="ARBA00023136"/>
    </source>
</evidence>
<dbReference type="GO" id="GO:0005085">
    <property type="term" value="F:guanyl-nucleotide exchange factor activity"/>
    <property type="evidence" value="ECO:0007669"/>
    <property type="project" value="UniProtKB-KW"/>
</dbReference>
<keyword evidence="4" id="KW-0472">Membrane</keyword>
<keyword evidence="3" id="KW-0344">Guanine-nucleotide releasing factor</keyword>
<dbReference type="GO" id="GO:0032012">
    <property type="term" value="P:regulation of ARF protein signal transduction"/>
    <property type="evidence" value="ECO:0007669"/>
    <property type="project" value="InterPro"/>
</dbReference>
<comment type="subcellular location">
    <subcellularLocation>
        <location evidence="1">Cell membrane</location>
    </subcellularLocation>
</comment>
<feature type="domain" description="SEC7" evidence="8">
    <location>
        <begin position="485"/>
        <end position="651"/>
    </location>
</feature>
<feature type="compositionally biased region" description="Polar residues" evidence="6">
    <location>
        <begin position="30"/>
        <end position="59"/>
    </location>
</feature>
<dbReference type="InterPro" id="IPR001605">
    <property type="entry name" value="PH_dom-spectrin-type"/>
</dbReference>
<feature type="compositionally biased region" description="Low complexity" evidence="6">
    <location>
        <begin position="344"/>
        <end position="374"/>
    </location>
</feature>
<dbReference type="CDD" id="cd13295">
    <property type="entry name" value="PH_EFA6"/>
    <property type="match status" value="1"/>
</dbReference>
<dbReference type="PANTHER" id="PTHR10663">
    <property type="entry name" value="GUANYL-NUCLEOTIDE EXCHANGE FACTOR"/>
    <property type="match status" value="1"/>
</dbReference>
<dbReference type="AlphaFoldDB" id="A0A336LHI1"/>
<feature type="compositionally biased region" description="Polar residues" evidence="6">
    <location>
        <begin position="191"/>
        <end position="216"/>
    </location>
</feature>
<reference evidence="9" key="1">
    <citation type="submission" date="2018-07" db="EMBL/GenBank/DDBJ databases">
        <authorList>
            <person name="Quirk P.G."/>
            <person name="Krulwich T.A."/>
        </authorList>
    </citation>
    <scope>NUCLEOTIDE SEQUENCE</scope>
</reference>
<feature type="compositionally biased region" description="Basic residues" evidence="6">
    <location>
        <begin position="93"/>
        <end position="102"/>
    </location>
</feature>
<feature type="compositionally biased region" description="Polar residues" evidence="6">
    <location>
        <begin position="375"/>
        <end position="401"/>
    </location>
</feature>
<dbReference type="Pfam" id="PF01369">
    <property type="entry name" value="Sec7"/>
    <property type="match status" value="1"/>
</dbReference>
<dbReference type="InterPro" id="IPR000904">
    <property type="entry name" value="Sec7_dom"/>
</dbReference>
<dbReference type="FunFam" id="2.30.29.30:FF:000267">
    <property type="entry name" value="PH and SEC7 domain-containing protein 4"/>
    <property type="match status" value="1"/>
</dbReference>
<keyword evidence="5" id="KW-0175">Coiled coil</keyword>
<feature type="region of interest" description="Disordered" evidence="6">
    <location>
        <begin position="269"/>
        <end position="288"/>
    </location>
</feature>
<sequence>MKMSSNTKQTVRTTMSEPVCRPSRIPTAVGQKSLTSPNSWSLQNSPQHSVNTKRTNGTHSSNVNVSQLNQSSTPRFEAYMMTGDIILNISKKTPRSSIKKPPSKIINITTSPKHSRGNGAFAPHAKYDSSPSDDNSGSGETKKNIDTYCLKGPISKSSSASSSHSSSANNSSSTFSNDAVDCPLIKHRKTQAQSSNNVHETSVSSNDISCSVKTSPTSLNMPNTNMYCKPNDEIFKMNSAPTSPDSENTTTQDFIKRNIHNLNKDIQKKRDSLGRVRTSRSEDPLRDGINNSVVPINIDEDFNSSLNTLLDTRNESDSPSGDGDRIVWTYNAPITNSERIITSPLSHSSSESPQCSESQLISPSSPSSNEATSNDIHNIQNLTNDQSVSEVSAVSNISSPDYQDEQFSTRELCEISDPSDSDSTILASEKQFSENDPNNKIVIQISGEDTSCNKDIIVHETQETKIINNENILREDSPTEDGSDIESLHSFHYSPKGVDYPSAIRLAKRLYHLEGFKRSDVSKHLCKNNEFSRAVAEEYLKYFKFERLTLDDALRKFLKKFSLSGETQERERVLVHFSKRFIDCNPGSFNSTDAAHTLVCALMLLNTDLHGQTIGRKMTCSEFIENLSELNDGGNFPKDILKQLYHSIKNHAIEWAVDENPEQNKNEDKVTKTAQSNSIGIDNPLLQGNSGGMPAIEFKKGYVMKKSCYESANKKTPFGKRGWKMFYCTLRDTCIYLHKDEHGFKKYQVSDNYHNAISIHHSLATKASDYTKKQHVFRFISADQAEYLFQTSDSKELQSWIETINFVCGVFSAPTMSGAIGNSKRFQRPLLPCSRTKLSFQEQLVSHEKQIELLEQSLDEHKQGTVSSKGLEFQNFKEKETYLCYEIKRYKAYVSAMRNKFSEYENQFSSVAENNSGTSTMYDDAVVPDQFNVNLCNSRHGKKSIVSFDDG</sequence>
<evidence type="ECO:0000313" key="9">
    <source>
        <dbReference type="EMBL" id="SSX17180.1"/>
    </source>
</evidence>
<evidence type="ECO:0000259" key="8">
    <source>
        <dbReference type="PROSITE" id="PS50190"/>
    </source>
</evidence>
<feature type="compositionally biased region" description="Polar residues" evidence="6">
    <location>
        <begin position="1"/>
        <end position="16"/>
    </location>
</feature>
<dbReference type="InterPro" id="IPR035999">
    <property type="entry name" value="Sec7_dom_sf"/>
</dbReference>
<dbReference type="InterPro" id="IPR041681">
    <property type="entry name" value="PH_9"/>
</dbReference>
<dbReference type="SMART" id="SM00233">
    <property type="entry name" value="PH"/>
    <property type="match status" value="1"/>
</dbReference>
<dbReference type="PRINTS" id="PR00683">
    <property type="entry name" value="SPECTRINPH"/>
</dbReference>
<feature type="compositionally biased region" description="Low complexity" evidence="6">
    <location>
        <begin position="60"/>
        <end position="69"/>
    </location>
</feature>
<dbReference type="Gene3D" id="2.30.29.30">
    <property type="entry name" value="Pleckstrin-homology domain (PH domain)/Phosphotyrosine-binding domain (PTB)"/>
    <property type="match status" value="1"/>
</dbReference>
<protein>
    <submittedName>
        <fullName evidence="9">CSON011430 protein</fullName>
    </submittedName>
</protein>
<evidence type="ECO:0000256" key="5">
    <source>
        <dbReference type="SAM" id="Coils"/>
    </source>
</evidence>
<dbReference type="PROSITE" id="PS50190">
    <property type="entry name" value="SEC7"/>
    <property type="match status" value="1"/>
</dbReference>
<feature type="compositionally biased region" description="Basic and acidic residues" evidence="6">
    <location>
        <begin position="269"/>
        <end position="286"/>
    </location>
</feature>
<feature type="compositionally biased region" description="Low complexity" evidence="6">
    <location>
        <begin position="128"/>
        <end position="139"/>
    </location>
</feature>
<feature type="coiled-coil region" evidence="5">
    <location>
        <begin position="837"/>
        <end position="864"/>
    </location>
</feature>
<proteinExistence type="predicted"/>
<evidence type="ECO:0000259" key="7">
    <source>
        <dbReference type="PROSITE" id="PS50003"/>
    </source>
</evidence>
<dbReference type="InterPro" id="IPR001849">
    <property type="entry name" value="PH_domain"/>
</dbReference>
<feature type="region of interest" description="Disordered" evidence="6">
    <location>
        <begin position="344"/>
        <end position="407"/>
    </location>
</feature>
<accession>A0A336LHI1</accession>
<dbReference type="GO" id="GO:0005886">
    <property type="term" value="C:plasma membrane"/>
    <property type="evidence" value="ECO:0007669"/>
    <property type="project" value="UniProtKB-SubCell"/>
</dbReference>
<feature type="compositionally biased region" description="Low complexity" evidence="6">
    <location>
        <begin position="155"/>
        <end position="179"/>
    </location>
</feature>
<dbReference type="Pfam" id="PF15410">
    <property type="entry name" value="PH_9"/>
    <property type="match status" value="1"/>
</dbReference>
<feature type="region of interest" description="Disordered" evidence="6">
    <location>
        <begin position="93"/>
        <end position="216"/>
    </location>
</feature>
<dbReference type="EMBL" id="UFQT01000004">
    <property type="protein sequence ID" value="SSX17180.1"/>
    <property type="molecule type" value="Genomic_DNA"/>
</dbReference>
<dbReference type="GO" id="GO:0005543">
    <property type="term" value="F:phospholipid binding"/>
    <property type="evidence" value="ECO:0007669"/>
    <property type="project" value="InterPro"/>
</dbReference>
<evidence type="ECO:0000256" key="6">
    <source>
        <dbReference type="SAM" id="MobiDB-lite"/>
    </source>
</evidence>
<dbReference type="PANTHER" id="PTHR10663:SF376">
    <property type="entry name" value="PH AND SEC7 DOMAIN-CONTAINING PROTEIN"/>
    <property type="match status" value="1"/>
</dbReference>
<organism evidence="9">
    <name type="scientific">Culicoides sonorensis</name>
    <name type="common">Biting midge</name>
    <dbReference type="NCBI Taxonomy" id="179676"/>
    <lineage>
        <taxon>Eukaryota</taxon>
        <taxon>Metazoa</taxon>
        <taxon>Ecdysozoa</taxon>
        <taxon>Arthropoda</taxon>
        <taxon>Hexapoda</taxon>
        <taxon>Insecta</taxon>
        <taxon>Pterygota</taxon>
        <taxon>Neoptera</taxon>
        <taxon>Endopterygota</taxon>
        <taxon>Diptera</taxon>
        <taxon>Nematocera</taxon>
        <taxon>Chironomoidea</taxon>
        <taxon>Ceratopogonidae</taxon>
        <taxon>Ceratopogoninae</taxon>
        <taxon>Culicoides</taxon>
        <taxon>Monoculicoides</taxon>
    </lineage>
</organism>
<dbReference type="SUPFAM" id="SSF48425">
    <property type="entry name" value="Sec7 domain"/>
    <property type="match status" value="1"/>
</dbReference>
<dbReference type="SMART" id="SM00222">
    <property type="entry name" value="Sec7"/>
    <property type="match status" value="1"/>
</dbReference>
<keyword evidence="2" id="KW-1003">Cell membrane</keyword>
<dbReference type="VEuPathDB" id="VectorBase:CSON011430"/>
<dbReference type="FunFam" id="1.10.1000.11:FF:000002">
    <property type="entry name" value="Cytohesin 1"/>
    <property type="match status" value="1"/>
</dbReference>
<dbReference type="Gene3D" id="1.10.1000.11">
    <property type="entry name" value="Arf Nucleotide-binding Site Opener,domain 2"/>
    <property type="match status" value="1"/>
</dbReference>
<evidence type="ECO:0000256" key="1">
    <source>
        <dbReference type="ARBA" id="ARBA00004236"/>
    </source>
</evidence>
<feature type="region of interest" description="Disordered" evidence="6">
    <location>
        <begin position="1"/>
        <end position="69"/>
    </location>
</feature>
<gene>
    <name evidence="9" type="primary">CSON011430</name>
</gene>
<dbReference type="CDD" id="cd00171">
    <property type="entry name" value="Sec7"/>
    <property type="match status" value="1"/>
</dbReference>
<evidence type="ECO:0000256" key="3">
    <source>
        <dbReference type="ARBA" id="ARBA00022658"/>
    </source>
</evidence>
<name>A0A336LHI1_CULSO</name>
<dbReference type="InterPro" id="IPR023394">
    <property type="entry name" value="Sec7_C_sf"/>
</dbReference>
<feature type="domain" description="PH" evidence="7">
    <location>
        <begin position="696"/>
        <end position="809"/>
    </location>
</feature>
<dbReference type="InterPro" id="IPR011993">
    <property type="entry name" value="PH-like_dom_sf"/>
</dbReference>
<dbReference type="SUPFAM" id="SSF50729">
    <property type="entry name" value="PH domain-like"/>
    <property type="match status" value="1"/>
</dbReference>
<evidence type="ECO:0000256" key="2">
    <source>
        <dbReference type="ARBA" id="ARBA00022475"/>
    </source>
</evidence>